<dbReference type="Proteomes" id="UP000056453">
    <property type="component" value="Unassembled WGS sequence"/>
</dbReference>
<keyword evidence="2" id="KW-1185">Reference proteome</keyword>
<organism evidence="1 2">
    <name type="scientific">Burkholderia ubonensis</name>
    <dbReference type="NCBI Taxonomy" id="101571"/>
    <lineage>
        <taxon>Bacteria</taxon>
        <taxon>Pseudomonadati</taxon>
        <taxon>Pseudomonadota</taxon>
        <taxon>Betaproteobacteria</taxon>
        <taxon>Burkholderiales</taxon>
        <taxon>Burkholderiaceae</taxon>
        <taxon>Burkholderia</taxon>
        <taxon>Burkholderia cepacia complex</taxon>
    </lineage>
</organism>
<evidence type="ECO:0000313" key="2">
    <source>
        <dbReference type="Proteomes" id="UP000056453"/>
    </source>
</evidence>
<dbReference type="EMBL" id="LPBJ01000047">
    <property type="protein sequence ID" value="KVP97726.1"/>
    <property type="molecule type" value="Genomic_DNA"/>
</dbReference>
<name>A0AAW3MS02_9BURK</name>
<proteinExistence type="predicted"/>
<comment type="caution">
    <text evidence="1">The sequence shown here is derived from an EMBL/GenBank/DDBJ whole genome shotgun (WGS) entry which is preliminary data.</text>
</comment>
<protein>
    <submittedName>
        <fullName evidence="1">Uncharacterized protein</fullName>
    </submittedName>
</protein>
<evidence type="ECO:0000313" key="1">
    <source>
        <dbReference type="EMBL" id="KVP97726.1"/>
    </source>
</evidence>
<dbReference type="AlphaFoldDB" id="A0AAW3MS02"/>
<gene>
    <name evidence="1" type="ORF">WJ96_03940</name>
</gene>
<dbReference type="RefSeq" id="WP_059928130.1">
    <property type="nucleotide sequence ID" value="NZ_LPBG01000117.1"/>
</dbReference>
<sequence>MQDAGIPAVDQGGITLLEHYLSGRKQLIAGREVLFMAARTYLRPSQRPDARQLGDALWNSPARDIADDEWVVNAARGYLSILENAEKGRSFRLCVLQQGYELRIGVRVPAWYADTVLQSRARIVKTFGAHAPVLTQLTTGEVLVDWHFRAEQLYTQAQAMEDAVYRISAVFECALQSITPKENTLQ</sequence>
<accession>A0AAW3MS02</accession>
<reference evidence="1 2" key="1">
    <citation type="submission" date="2015-11" db="EMBL/GenBank/DDBJ databases">
        <title>Expanding the genomic diversity of Burkholderia species for the development of highly accurate diagnostics.</title>
        <authorList>
            <person name="Sahl J."/>
            <person name="Keim P."/>
            <person name="Wagner D."/>
        </authorList>
    </citation>
    <scope>NUCLEOTIDE SEQUENCE [LARGE SCALE GENOMIC DNA]</scope>
    <source>
        <strain evidence="1 2">MSMB1808WGS</strain>
    </source>
</reference>